<feature type="compositionally biased region" description="Low complexity" evidence="1">
    <location>
        <begin position="184"/>
        <end position="195"/>
    </location>
</feature>
<evidence type="ECO:0000259" key="2">
    <source>
        <dbReference type="PROSITE" id="PS50006"/>
    </source>
</evidence>
<feature type="region of interest" description="Disordered" evidence="1">
    <location>
        <begin position="298"/>
        <end position="328"/>
    </location>
</feature>
<feature type="compositionally biased region" description="Low complexity" evidence="1">
    <location>
        <begin position="34"/>
        <end position="66"/>
    </location>
</feature>
<evidence type="ECO:0000313" key="3">
    <source>
        <dbReference type="EMBL" id="ORZ41334.1"/>
    </source>
</evidence>
<dbReference type="Gene3D" id="2.60.200.20">
    <property type="match status" value="1"/>
</dbReference>
<feature type="compositionally biased region" description="Polar residues" evidence="1">
    <location>
        <begin position="16"/>
        <end position="27"/>
    </location>
</feature>
<name>A0A1Y2I4U5_9FUNG</name>
<keyword evidence="4" id="KW-1185">Reference proteome</keyword>
<dbReference type="SMART" id="SM00240">
    <property type="entry name" value="FHA"/>
    <property type="match status" value="1"/>
</dbReference>
<dbReference type="InterPro" id="IPR008984">
    <property type="entry name" value="SMAD_FHA_dom_sf"/>
</dbReference>
<organism evidence="3 4">
    <name type="scientific">Catenaria anguillulae PL171</name>
    <dbReference type="NCBI Taxonomy" id="765915"/>
    <lineage>
        <taxon>Eukaryota</taxon>
        <taxon>Fungi</taxon>
        <taxon>Fungi incertae sedis</taxon>
        <taxon>Blastocladiomycota</taxon>
        <taxon>Blastocladiomycetes</taxon>
        <taxon>Blastocladiales</taxon>
        <taxon>Catenariaceae</taxon>
        <taxon>Catenaria</taxon>
    </lineage>
</organism>
<dbReference type="Proteomes" id="UP000193411">
    <property type="component" value="Unassembled WGS sequence"/>
</dbReference>
<comment type="caution">
    <text evidence="3">The sequence shown here is derived from an EMBL/GenBank/DDBJ whole genome shotgun (WGS) entry which is preliminary data.</text>
</comment>
<dbReference type="Pfam" id="PF00498">
    <property type="entry name" value="FHA"/>
    <property type="match status" value="1"/>
</dbReference>
<dbReference type="AlphaFoldDB" id="A0A1Y2I4U5"/>
<dbReference type="STRING" id="765915.A0A1Y2I4U5"/>
<feature type="region of interest" description="Disordered" evidence="1">
    <location>
        <begin position="1"/>
        <end position="66"/>
    </location>
</feature>
<feature type="compositionally biased region" description="Pro residues" evidence="1">
    <location>
        <begin position="159"/>
        <end position="169"/>
    </location>
</feature>
<feature type="domain" description="FHA" evidence="2">
    <location>
        <begin position="200"/>
        <end position="252"/>
    </location>
</feature>
<dbReference type="EMBL" id="MCFL01000001">
    <property type="protein sequence ID" value="ORZ41334.1"/>
    <property type="molecule type" value="Genomic_DNA"/>
</dbReference>
<feature type="region of interest" description="Disordered" evidence="1">
    <location>
        <begin position="154"/>
        <end position="205"/>
    </location>
</feature>
<reference evidence="3 4" key="1">
    <citation type="submission" date="2016-07" db="EMBL/GenBank/DDBJ databases">
        <title>Pervasive Adenine N6-methylation of Active Genes in Fungi.</title>
        <authorList>
            <consortium name="DOE Joint Genome Institute"/>
            <person name="Mondo S.J."/>
            <person name="Dannebaum R.O."/>
            <person name="Kuo R.C."/>
            <person name="Labutti K."/>
            <person name="Haridas S."/>
            <person name="Kuo A."/>
            <person name="Salamov A."/>
            <person name="Ahrendt S.R."/>
            <person name="Lipzen A."/>
            <person name="Sullivan W."/>
            <person name="Andreopoulos W.B."/>
            <person name="Clum A."/>
            <person name="Lindquist E."/>
            <person name="Daum C."/>
            <person name="Ramamoorthy G.K."/>
            <person name="Gryganskyi A."/>
            <person name="Culley D."/>
            <person name="Magnuson J.K."/>
            <person name="James T.Y."/>
            <person name="O'Malley M.A."/>
            <person name="Stajich J.E."/>
            <person name="Spatafora J.W."/>
            <person name="Visel A."/>
            <person name="Grigoriev I.V."/>
        </authorList>
    </citation>
    <scope>NUCLEOTIDE SEQUENCE [LARGE SCALE GENOMIC DNA]</scope>
    <source>
        <strain evidence="3 4">PL171</strain>
    </source>
</reference>
<dbReference type="InterPro" id="IPR000253">
    <property type="entry name" value="FHA_dom"/>
</dbReference>
<feature type="compositionally biased region" description="Polar residues" evidence="1">
    <location>
        <begin position="298"/>
        <end position="318"/>
    </location>
</feature>
<accession>A0A1Y2I4U5</accession>
<sequence length="446" mass="46848">MDKLTVPSTHAHLPGSSPTMSVATTLGPTAASMHSPGLSHGLLLRSSSSTGSLTPGTSGQPVPTSSSALLLPIPPAPRLSVIPPTAVSGSSGGGNLFFSQHAAVVLIPQSLQPSDVLRLPLCTDGDCLAIGRLVESKRSTMIVTDSAANYALAASAPSSSPPPPIPPLPAHQSSASLQPNPTLSSSANNMSSNSSPQPTRKPKVVTDYNKAIVMLRSKVISRHHCRIFRQNKRYWIQDTKSSSGTFVNGRRLSAINVESAPFEIFDGDLLQLGEDYDHQGVIHECLRYKVVINPVDATPTSSDPNVNSNPAVDQNGASSPEFRPNPSDAATVAAEAEFATIWAALAPTCPSTFLQPLLSGIDPKAVLDSAAAPAPDTPVELISLPGNSKALIDSVSNMTWQSDTVRTRILALADRNDPRLDLLHSSLVPWNVDAFREAAAKLVQDG</sequence>
<protein>
    <recommendedName>
        <fullName evidence="2">FHA domain-containing protein</fullName>
    </recommendedName>
</protein>
<gene>
    <name evidence="3" type="ORF">BCR44DRAFT_73032</name>
</gene>
<dbReference type="PROSITE" id="PS50006">
    <property type="entry name" value="FHA_DOMAIN"/>
    <property type="match status" value="1"/>
</dbReference>
<proteinExistence type="predicted"/>
<evidence type="ECO:0000256" key="1">
    <source>
        <dbReference type="SAM" id="MobiDB-lite"/>
    </source>
</evidence>
<dbReference type="SUPFAM" id="SSF49879">
    <property type="entry name" value="SMAD/FHA domain"/>
    <property type="match status" value="1"/>
</dbReference>
<dbReference type="OrthoDB" id="687730at2759"/>
<evidence type="ECO:0000313" key="4">
    <source>
        <dbReference type="Proteomes" id="UP000193411"/>
    </source>
</evidence>